<evidence type="ECO:0000256" key="2">
    <source>
        <dbReference type="ARBA" id="ARBA00006375"/>
    </source>
</evidence>
<dbReference type="InterPro" id="IPR050391">
    <property type="entry name" value="Mito_Metabolite_Transporter"/>
</dbReference>
<feature type="transmembrane region" description="Helical" evidence="10">
    <location>
        <begin position="273"/>
        <end position="291"/>
    </location>
</feature>
<keyword evidence="7 8" id="KW-0472">Membrane</keyword>
<keyword evidence="12" id="KW-1185">Reference proteome</keyword>
<keyword evidence="5" id="KW-0677">Repeat</keyword>
<feature type="repeat" description="Solcar" evidence="8">
    <location>
        <begin position="5"/>
        <end position="89"/>
    </location>
</feature>
<accession>A0A8S0WE24</accession>
<feature type="repeat" description="Solcar" evidence="8">
    <location>
        <begin position="96"/>
        <end position="187"/>
    </location>
</feature>
<evidence type="ECO:0000256" key="4">
    <source>
        <dbReference type="ARBA" id="ARBA00022692"/>
    </source>
</evidence>
<evidence type="ECO:0000256" key="10">
    <source>
        <dbReference type="SAM" id="Phobius"/>
    </source>
</evidence>
<evidence type="ECO:0000313" key="11">
    <source>
        <dbReference type="EMBL" id="CAA7259983.1"/>
    </source>
</evidence>
<dbReference type="PROSITE" id="PS50920">
    <property type="entry name" value="SOLCAR"/>
    <property type="match status" value="3"/>
</dbReference>
<comment type="subcellular location">
    <subcellularLocation>
        <location evidence="1">Membrane</location>
        <topology evidence="1">Multi-pass membrane protein</topology>
    </subcellularLocation>
</comment>
<keyword evidence="6 10" id="KW-1133">Transmembrane helix</keyword>
<keyword evidence="4 8" id="KW-0812">Transmembrane</keyword>
<keyword evidence="3 9" id="KW-0813">Transport</keyword>
<dbReference type="Proteomes" id="UP000467700">
    <property type="component" value="Unassembled WGS sequence"/>
</dbReference>
<protein>
    <submittedName>
        <fullName evidence="11">Uncharacterized protein</fullName>
    </submittedName>
</protein>
<evidence type="ECO:0000313" key="12">
    <source>
        <dbReference type="Proteomes" id="UP000467700"/>
    </source>
</evidence>
<dbReference type="Pfam" id="PF00153">
    <property type="entry name" value="Mito_carr"/>
    <property type="match status" value="3"/>
</dbReference>
<dbReference type="PANTHER" id="PTHR45618">
    <property type="entry name" value="MITOCHONDRIAL DICARBOXYLATE CARRIER-RELATED"/>
    <property type="match status" value="1"/>
</dbReference>
<proteinExistence type="inferred from homology"/>
<dbReference type="Gene3D" id="1.50.40.10">
    <property type="entry name" value="Mitochondrial carrier domain"/>
    <property type="match status" value="1"/>
</dbReference>
<evidence type="ECO:0000256" key="8">
    <source>
        <dbReference type="PROSITE-ProRule" id="PRU00282"/>
    </source>
</evidence>
<feature type="repeat" description="Solcar" evidence="8">
    <location>
        <begin position="202"/>
        <end position="285"/>
    </location>
</feature>
<evidence type="ECO:0000256" key="1">
    <source>
        <dbReference type="ARBA" id="ARBA00004141"/>
    </source>
</evidence>
<evidence type="ECO:0000256" key="5">
    <source>
        <dbReference type="ARBA" id="ARBA00022737"/>
    </source>
</evidence>
<evidence type="ECO:0000256" key="7">
    <source>
        <dbReference type="ARBA" id="ARBA00023136"/>
    </source>
</evidence>
<evidence type="ECO:0000256" key="6">
    <source>
        <dbReference type="ARBA" id="ARBA00022989"/>
    </source>
</evidence>
<gene>
    <name evidence="11" type="ORF">AAE3_LOCUS2262</name>
</gene>
<comment type="caution">
    <text evidence="11">The sequence shown here is derived from an EMBL/GenBank/DDBJ whole genome shotgun (WGS) entry which is preliminary data.</text>
</comment>
<dbReference type="OrthoDB" id="448427at2759"/>
<organism evidence="11 12">
    <name type="scientific">Cyclocybe aegerita</name>
    <name type="common">Black poplar mushroom</name>
    <name type="synonym">Agrocybe aegerita</name>
    <dbReference type="NCBI Taxonomy" id="1973307"/>
    <lineage>
        <taxon>Eukaryota</taxon>
        <taxon>Fungi</taxon>
        <taxon>Dikarya</taxon>
        <taxon>Basidiomycota</taxon>
        <taxon>Agaricomycotina</taxon>
        <taxon>Agaricomycetes</taxon>
        <taxon>Agaricomycetidae</taxon>
        <taxon>Agaricales</taxon>
        <taxon>Agaricineae</taxon>
        <taxon>Bolbitiaceae</taxon>
        <taxon>Cyclocybe</taxon>
    </lineage>
</organism>
<dbReference type="GO" id="GO:0016020">
    <property type="term" value="C:membrane"/>
    <property type="evidence" value="ECO:0007669"/>
    <property type="project" value="UniProtKB-SubCell"/>
</dbReference>
<sequence>MPSSYPFWLGGVGASMAAACTHPLDVTKVRMQTLETTPGAKRPSTLSVIRTSISRSGVRSLYAGLTASLMRQMSYSLVRLGAYEKMKAHLSQDGKPSTFRLLIAACVAGGLGGLAGNPADILLVRMTSDLVRPPEKRYNYSNAVSGLVALIREEGLQGLSRGLGTNTFRAVLMNASQVGSYDFFKTTLLAKPVPIVDYQFRDDLPLHLVSSCAAGLFATTVCSPADVLRSRLMAASCDASFTQVFSRSLREEGVRFLFKGWTPAFVRLGPNTILMFVFYEVGLLLLCSIRAKLTKLQQLKKAWNSRG</sequence>
<reference evidence="11 12" key="1">
    <citation type="submission" date="2020-01" db="EMBL/GenBank/DDBJ databases">
        <authorList>
            <person name="Gupta K D."/>
        </authorList>
    </citation>
    <scope>NUCLEOTIDE SEQUENCE [LARGE SCALE GENOMIC DNA]</scope>
</reference>
<comment type="similarity">
    <text evidence="2 9">Belongs to the mitochondrial carrier (TC 2.A.29) family.</text>
</comment>
<dbReference type="AlphaFoldDB" id="A0A8S0WE24"/>
<evidence type="ECO:0000256" key="3">
    <source>
        <dbReference type="ARBA" id="ARBA00022448"/>
    </source>
</evidence>
<name>A0A8S0WE24_CYCAE</name>
<dbReference type="EMBL" id="CACVBS010000028">
    <property type="protein sequence ID" value="CAA7259983.1"/>
    <property type="molecule type" value="Genomic_DNA"/>
</dbReference>
<evidence type="ECO:0000256" key="9">
    <source>
        <dbReference type="RuleBase" id="RU000488"/>
    </source>
</evidence>
<dbReference type="InterPro" id="IPR018108">
    <property type="entry name" value="MCP_transmembrane"/>
</dbReference>
<dbReference type="InterPro" id="IPR023395">
    <property type="entry name" value="MCP_dom_sf"/>
</dbReference>
<dbReference type="SUPFAM" id="SSF103506">
    <property type="entry name" value="Mitochondrial carrier"/>
    <property type="match status" value="1"/>
</dbReference>